<proteinExistence type="predicted"/>
<comment type="caution">
    <text evidence="2">The sequence shown here is derived from an EMBL/GenBank/DDBJ whole genome shotgun (WGS) entry which is preliminary data.</text>
</comment>
<dbReference type="PANTHER" id="PTHR34660">
    <property type="entry name" value="MYB-LIKE PROTEIN X"/>
    <property type="match status" value="1"/>
</dbReference>
<feature type="compositionally biased region" description="Basic and acidic residues" evidence="1">
    <location>
        <begin position="72"/>
        <end position="90"/>
    </location>
</feature>
<evidence type="ECO:0000313" key="3">
    <source>
        <dbReference type="Proteomes" id="UP000655225"/>
    </source>
</evidence>
<feature type="compositionally biased region" description="Basic and acidic residues" evidence="1">
    <location>
        <begin position="142"/>
        <end position="188"/>
    </location>
</feature>
<feature type="compositionally biased region" description="Basic and acidic residues" evidence="1">
    <location>
        <begin position="109"/>
        <end position="129"/>
    </location>
</feature>
<dbReference type="OMA" id="GQRINNI"/>
<dbReference type="AlphaFoldDB" id="A0A835D8M5"/>
<feature type="compositionally biased region" description="Pro residues" evidence="1">
    <location>
        <begin position="1"/>
        <end position="11"/>
    </location>
</feature>
<feature type="compositionally biased region" description="Basic residues" evidence="1">
    <location>
        <begin position="58"/>
        <end position="71"/>
    </location>
</feature>
<dbReference type="Proteomes" id="UP000655225">
    <property type="component" value="Unassembled WGS sequence"/>
</dbReference>
<evidence type="ECO:0000256" key="1">
    <source>
        <dbReference type="SAM" id="MobiDB-lite"/>
    </source>
</evidence>
<organism evidence="2 3">
    <name type="scientific">Tetracentron sinense</name>
    <name type="common">Spur-leaf</name>
    <dbReference type="NCBI Taxonomy" id="13715"/>
    <lineage>
        <taxon>Eukaryota</taxon>
        <taxon>Viridiplantae</taxon>
        <taxon>Streptophyta</taxon>
        <taxon>Embryophyta</taxon>
        <taxon>Tracheophyta</taxon>
        <taxon>Spermatophyta</taxon>
        <taxon>Magnoliopsida</taxon>
        <taxon>Trochodendrales</taxon>
        <taxon>Trochodendraceae</taxon>
        <taxon>Tetracentron</taxon>
    </lineage>
</organism>
<gene>
    <name evidence="2" type="ORF">HHK36_020223</name>
</gene>
<reference evidence="2 3" key="1">
    <citation type="submission" date="2020-04" db="EMBL/GenBank/DDBJ databases">
        <title>Plant Genome Project.</title>
        <authorList>
            <person name="Zhang R.-G."/>
        </authorList>
    </citation>
    <scope>NUCLEOTIDE SEQUENCE [LARGE SCALE GENOMIC DNA]</scope>
    <source>
        <strain evidence="2">YNK0</strain>
        <tissue evidence="2">Leaf</tissue>
    </source>
</reference>
<protein>
    <submittedName>
        <fullName evidence="2">Uncharacterized protein</fullName>
    </submittedName>
</protein>
<dbReference type="EMBL" id="JABCRI010000014">
    <property type="protein sequence ID" value="KAF8394021.1"/>
    <property type="molecule type" value="Genomic_DNA"/>
</dbReference>
<feature type="compositionally biased region" description="Basic and acidic residues" evidence="1">
    <location>
        <begin position="37"/>
        <end position="57"/>
    </location>
</feature>
<dbReference type="PANTHER" id="PTHR34660:SF3">
    <property type="entry name" value="RRM DOMAIN-CONTAINING PROTEIN"/>
    <property type="match status" value="1"/>
</dbReference>
<sequence length="542" mass="61752">MSRCFPFPPPGYEKKARANDADILTKEKQKEKKQKKDKRDKEKSEGKEKDKERSKEKHREKKDRKGKHKDKKEKGRDKDKKRTSDEKRIEGQPQGYHGQKLSQNSQEAEAAKDSKFVQELDRRIRDERGTGNQMVKKFTGTDQRRAHEMERVVEKDIGTQAKGKEKNKDTRGEDRMADGQRNRDEERGMGNAMVQSFTGMDQRRVEGMVGSMEKDAEKRVEGKDKNKDKESEDKRGNKHKGRDREKKSKGMVKDKDKQKEKEEKREHKNKEHDKLSEGSKDPVDTLNIKLSHLPEGSNKSAAIKGNLGKRKGFKMNGFFHGESFSSTVRQSYCGTSIADKWLEHDLSCVFSAKDDNDVRPNKLTRPASSSHPFIENGRKLESCQTAIRFTENGRKLEPFTENGRKLEPCQAAIQFTSEKQGTANYGKVDSTEHKINGIVEAEPSSISSTKLSFVTAQANENGEASTKSLHPDSKFLSQILLVPKVKEWSDFDDQEWLFSSDHIQSKEPRVGSSGVTETPQVWAEALQIESADVCALPYVIPY</sequence>
<name>A0A835D8M5_TETSI</name>
<feature type="compositionally biased region" description="Basic and acidic residues" evidence="1">
    <location>
        <begin position="201"/>
        <end position="235"/>
    </location>
</feature>
<dbReference type="OrthoDB" id="1913135at2759"/>
<feature type="region of interest" description="Disordered" evidence="1">
    <location>
        <begin position="1"/>
        <end position="284"/>
    </location>
</feature>
<keyword evidence="3" id="KW-1185">Reference proteome</keyword>
<accession>A0A835D8M5</accession>
<feature type="compositionally biased region" description="Basic and acidic residues" evidence="1">
    <location>
        <begin position="12"/>
        <end position="30"/>
    </location>
</feature>
<evidence type="ECO:0000313" key="2">
    <source>
        <dbReference type="EMBL" id="KAF8394021.1"/>
    </source>
</evidence>
<feature type="compositionally biased region" description="Basic and acidic residues" evidence="1">
    <location>
        <begin position="242"/>
        <end position="283"/>
    </location>
</feature>